<feature type="compositionally biased region" description="Basic and acidic residues" evidence="1">
    <location>
        <begin position="56"/>
        <end position="66"/>
    </location>
</feature>
<organism evidence="3 4">
    <name type="scientific">Chitinimonas prasina</name>
    <dbReference type="NCBI Taxonomy" id="1434937"/>
    <lineage>
        <taxon>Bacteria</taxon>
        <taxon>Pseudomonadati</taxon>
        <taxon>Pseudomonadota</taxon>
        <taxon>Betaproteobacteria</taxon>
        <taxon>Neisseriales</taxon>
        <taxon>Chitinibacteraceae</taxon>
        <taxon>Chitinimonas</taxon>
    </lineage>
</organism>
<dbReference type="EMBL" id="BSOG01000001">
    <property type="protein sequence ID" value="GLR11926.1"/>
    <property type="molecule type" value="Genomic_DNA"/>
</dbReference>
<feature type="compositionally biased region" description="Basic and acidic residues" evidence="1">
    <location>
        <begin position="232"/>
        <end position="245"/>
    </location>
</feature>
<feature type="region of interest" description="Disordered" evidence="1">
    <location>
        <begin position="232"/>
        <end position="255"/>
    </location>
</feature>
<keyword evidence="4" id="KW-1185">Reference proteome</keyword>
<keyword evidence="2" id="KW-0732">Signal</keyword>
<evidence type="ECO:0000313" key="3">
    <source>
        <dbReference type="EMBL" id="GLR11926.1"/>
    </source>
</evidence>
<dbReference type="RefSeq" id="WP_284195069.1">
    <property type="nucleotide sequence ID" value="NZ_BSOG01000001.1"/>
</dbReference>
<evidence type="ECO:0000256" key="1">
    <source>
        <dbReference type="SAM" id="MobiDB-lite"/>
    </source>
</evidence>
<sequence length="255" mass="28264">MHLPSIHIPALLACLLLVSLQAHADGLADLKAALTRLQGQMPLKAALEIKTSTRQGDGKEAEDRHGQASLTLEDSSRGLQLLYGKDILTRAENEQRANSKDKNSKTPTLYALRALDFTELRSMTSAATALAREIEDSTYKGETADTYNGKPARKLIFEKTIDKLAERDRKYVKDFEGRLTIWIAADGTPLASTMRLNLSGRAFIVVSFEQQSDEDRSYSVVGDRLVLIRKEEKNRSSGAGERQENKSSMVLQPLT</sequence>
<evidence type="ECO:0000313" key="4">
    <source>
        <dbReference type="Proteomes" id="UP001156706"/>
    </source>
</evidence>
<reference evidence="4" key="1">
    <citation type="journal article" date="2019" name="Int. J. Syst. Evol. Microbiol.">
        <title>The Global Catalogue of Microorganisms (GCM) 10K type strain sequencing project: providing services to taxonomists for standard genome sequencing and annotation.</title>
        <authorList>
            <consortium name="The Broad Institute Genomics Platform"/>
            <consortium name="The Broad Institute Genome Sequencing Center for Infectious Disease"/>
            <person name="Wu L."/>
            <person name="Ma J."/>
        </authorList>
    </citation>
    <scope>NUCLEOTIDE SEQUENCE [LARGE SCALE GENOMIC DNA]</scope>
    <source>
        <strain evidence="4">NBRC 110044</strain>
    </source>
</reference>
<name>A0ABQ5YEE3_9NEIS</name>
<feature type="signal peptide" evidence="2">
    <location>
        <begin position="1"/>
        <end position="24"/>
    </location>
</feature>
<proteinExistence type="predicted"/>
<evidence type="ECO:0000256" key="2">
    <source>
        <dbReference type="SAM" id="SignalP"/>
    </source>
</evidence>
<feature type="chain" id="PRO_5046221158" evidence="2">
    <location>
        <begin position="25"/>
        <end position="255"/>
    </location>
</feature>
<feature type="compositionally biased region" description="Polar residues" evidence="1">
    <location>
        <begin position="246"/>
        <end position="255"/>
    </location>
</feature>
<comment type="caution">
    <text evidence="3">The sequence shown here is derived from an EMBL/GenBank/DDBJ whole genome shotgun (WGS) entry which is preliminary data.</text>
</comment>
<accession>A0ABQ5YEE3</accession>
<dbReference type="Proteomes" id="UP001156706">
    <property type="component" value="Unassembled WGS sequence"/>
</dbReference>
<feature type="region of interest" description="Disordered" evidence="1">
    <location>
        <begin position="51"/>
        <end position="70"/>
    </location>
</feature>
<gene>
    <name evidence="3" type="ORF">GCM10007907_07160</name>
</gene>
<protein>
    <submittedName>
        <fullName evidence="3">Uncharacterized protein</fullName>
    </submittedName>
</protein>